<protein>
    <submittedName>
        <fullName evidence="2">Crp/Fnr family transcriptional regulator</fullName>
    </submittedName>
</protein>
<feature type="domain" description="HTH crp-type" evidence="1">
    <location>
        <begin position="20"/>
        <end position="91"/>
    </location>
</feature>
<evidence type="ECO:0000259" key="1">
    <source>
        <dbReference type="PROSITE" id="PS51063"/>
    </source>
</evidence>
<dbReference type="PROSITE" id="PS51063">
    <property type="entry name" value="HTH_CRP_2"/>
    <property type="match status" value="1"/>
</dbReference>
<dbReference type="Proteomes" id="UP000628448">
    <property type="component" value="Unassembled WGS sequence"/>
</dbReference>
<dbReference type="SUPFAM" id="SSF46785">
    <property type="entry name" value="Winged helix' DNA-binding domain"/>
    <property type="match status" value="1"/>
</dbReference>
<proteinExistence type="predicted"/>
<comment type="caution">
    <text evidence="2">The sequence shown here is derived from an EMBL/GenBank/DDBJ whole genome shotgun (WGS) entry which is preliminary data.</text>
</comment>
<dbReference type="EMBL" id="JADWYR010000001">
    <property type="protein sequence ID" value="MBG9376021.1"/>
    <property type="molecule type" value="Genomic_DNA"/>
</dbReference>
<evidence type="ECO:0000313" key="2">
    <source>
        <dbReference type="EMBL" id="MBG9376021.1"/>
    </source>
</evidence>
<dbReference type="InterPro" id="IPR036388">
    <property type="entry name" value="WH-like_DNA-bd_sf"/>
</dbReference>
<dbReference type="InterPro" id="IPR036390">
    <property type="entry name" value="WH_DNA-bd_sf"/>
</dbReference>
<dbReference type="Pfam" id="PF13545">
    <property type="entry name" value="HTH_Crp_2"/>
    <property type="match status" value="1"/>
</dbReference>
<dbReference type="InterPro" id="IPR012318">
    <property type="entry name" value="HTH_CRP"/>
</dbReference>
<dbReference type="AlphaFoldDB" id="A0A931E971"/>
<accession>A0A931E971</accession>
<name>A0A931E971_9BACT</name>
<sequence length="101" mass="11714">MHMQQLMLSAEKSIRDLALMDVKGRVADTLFMLYKKFGQDDEGYNNITLTRQDMASFAGTIYETFFKITNELVKQKIIRYAGKLVKLLKPIKLQEFAKMTV</sequence>
<reference evidence="2" key="1">
    <citation type="submission" date="2020-11" db="EMBL/GenBank/DDBJ databases">
        <title>Bacterial whole genome sequence for Panacibacter sp. DH6.</title>
        <authorList>
            <person name="Le V."/>
            <person name="Ko S."/>
            <person name="Ahn C.-Y."/>
            <person name="Oh H.-M."/>
        </authorList>
    </citation>
    <scope>NUCLEOTIDE SEQUENCE</scope>
    <source>
        <strain evidence="2">DH6</strain>
    </source>
</reference>
<evidence type="ECO:0000313" key="3">
    <source>
        <dbReference type="Proteomes" id="UP000628448"/>
    </source>
</evidence>
<gene>
    <name evidence="2" type="ORF">I5907_07235</name>
</gene>
<keyword evidence="3" id="KW-1185">Reference proteome</keyword>
<dbReference type="GO" id="GO:0003677">
    <property type="term" value="F:DNA binding"/>
    <property type="evidence" value="ECO:0007669"/>
    <property type="project" value="InterPro"/>
</dbReference>
<dbReference type="GO" id="GO:0006355">
    <property type="term" value="P:regulation of DNA-templated transcription"/>
    <property type="evidence" value="ECO:0007669"/>
    <property type="project" value="InterPro"/>
</dbReference>
<dbReference type="Gene3D" id="1.10.10.10">
    <property type="entry name" value="Winged helix-like DNA-binding domain superfamily/Winged helix DNA-binding domain"/>
    <property type="match status" value="1"/>
</dbReference>
<organism evidence="2 3">
    <name type="scientific">Panacibacter microcysteis</name>
    <dbReference type="NCBI Taxonomy" id="2793269"/>
    <lineage>
        <taxon>Bacteria</taxon>
        <taxon>Pseudomonadati</taxon>
        <taxon>Bacteroidota</taxon>
        <taxon>Chitinophagia</taxon>
        <taxon>Chitinophagales</taxon>
        <taxon>Chitinophagaceae</taxon>
        <taxon>Panacibacter</taxon>
    </lineage>
</organism>